<dbReference type="AlphaFoldDB" id="A0A2S4VQ17"/>
<feature type="region of interest" description="Disordered" evidence="1">
    <location>
        <begin position="217"/>
        <end position="279"/>
    </location>
</feature>
<evidence type="ECO:0000313" key="2">
    <source>
        <dbReference type="EMBL" id="POW11636.1"/>
    </source>
</evidence>
<evidence type="ECO:0000256" key="1">
    <source>
        <dbReference type="SAM" id="MobiDB-lite"/>
    </source>
</evidence>
<feature type="compositionally biased region" description="Basic and acidic residues" evidence="1">
    <location>
        <begin position="104"/>
        <end position="117"/>
    </location>
</feature>
<gene>
    <name evidence="2" type="ORF">PSTT_05142</name>
</gene>
<feature type="region of interest" description="Disordered" evidence="1">
    <location>
        <begin position="172"/>
        <end position="203"/>
    </location>
</feature>
<feature type="region of interest" description="Disordered" evidence="1">
    <location>
        <begin position="30"/>
        <end position="64"/>
    </location>
</feature>
<dbReference type="EMBL" id="PKSL01000037">
    <property type="protein sequence ID" value="POW11636.1"/>
    <property type="molecule type" value="Genomic_DNA"/>
</dbReference>
<proteinExistence type="predicted"/>
<feature type="compositionally biased region" description="Basic and acidic residues" evidence="1">
    <location>
        <begin position="37"/>
        <end position="50"/>
    </location>
</feature>
<dbReference type="VEuPathDB" id="FungiDB:PSTT_05142"/>
<accession>A0A2S4VQ17</accession>
<keyword evidence="3" id="KW-1185">Reference proteome</keyword>
<dbReference type="Proteomes" id="UP000239156">
    <property type="component" value="Unassembled WGS sequence"/>
</dbReference>
<reference evidence="2" key="1">
    <citation type="submission" date="2017-12" db="EMBL/GenBank/DDBJ databases">
        <title>Gene loss provides genomic basis for host adaptation in cereal stripe rust fungi.</title>
        <authorList>
            <person name="Xia C."/>
        </authorList>
    </citation>
    <scope>NUCLEOTIDE SEQUENCE [LARGE SCALE GENOMIC DNA]</scope>
    <source>
        <strain evidence="2">93-210</strain>
    </source>
</reference>
<comment type="caution">
    <text evidence="2">The sequence shown here is derived from an EMBL/GenBank/DDBJ whole genome shotgun (WGS) entry which is preliminary data.</text>
</comment>
<protein>
    <submittedName>
        <fullName evidence="2">Uncharacterized protein</fullName>
    </submittedName>
</protein>
<feature type="compositionally biased region" description="Polar residues" evidence="1">
    <location>
        <begin position="256"/>
        <end position="265"/>
    </location>
</feature>
<feature type="region of interest" description="Disordered" evidence="1">
    <location>
        <begin position="80"/>
        <end position="118"/>
    </location>
</feature>
<evidence type="ECO:0000313" key="3">
    <source>
        <dbReference type="Proteomes" id="UP000239156"/>
    </source>
</evidence>
<name>A0A2S4VQ17_9BASI</name>
<dbReference type="VEuPathDB" id="FungiDB:PSHT_01715"/>
<feature type="compositionally biased region" description="Pro residues" evidence="1">
    <location>
        <begin position="222"/>
        <end position="245"/>
    </location>
</feature>
<sequence length="279" mass="31048">MGNHRLSLLSTEDREHAMHEMHLSVHDDFCSDPLQQDDQKLDKRSGETLEMRSASTGSLPALGRKLSSGSLKAVKWIGKQFKSKKAGSSDSDDDELWGTSREAASGKDAKAAKEIEVPKSTLAHRARREALEKHKRDIYSFDWDGGGLPACDEPKPYESVPRPLTTVARGRKRMQSLNATPVSSRPLRHVSSTLDHLPPPVPLRATRLHSLGREDVISTLPRPKPPPVRALPPPPVSLYPIPPTQPLDLSERSRTKSQLKPSNSRRSNESRWGNIYTED</sequence>
<organism evidence="2 3">
    <name type="scientific">Puccinia striiformis</name>
    <dbReference type="NCBI Taxonomy" id="27350"/>
    <lineage>
        <taxon>Eukaryota</taxon>
        <taxon>Fungi</taxon>
        <taxon>Dikarya</taxon>
        <taxon>Basidiomycota</taxon>
        <taxon>Pucciniomycotina</taxon>
        <taxon>Pucciniomycetes</taxon>
        <taxon>Pucciniales</taxon>
        <taxon>Pucciniaceae</taxon>
        <taxon>Puccinia</taxon>
    </lineage>
</organism>